<keyword evidence="2" id="KW-1185">Reference proteome</keyword>
<name>D6XZU4_BACIE</name>
<dbReference type="Proteomes" id="UP000000271">
    <property type="component" value="Chromosome"/>
</dbReference>
<accession>D6XZU4</accession>
<organism evidence="1 2">
    <name type="scientific">Bacillus selenitireducens (strain ATCC 700615 / DSM 15326 / MLS10)</name>
    <dbReference type="NCBI Taxonomy" id="439292"/>
    <lineage>
        <taxon>Bacteria</taxon>
        <taxon>Bacillati</taxon>
        <taxon>Bacillota</taxon>
        <taxon>Bacilli</taxon>
        <taxon>Bacillales</taxon>
        <taxon>Bacillaceae</taxon>
        <taxon>Salisediminibacterium</taxon>
    </lineage>
</organism>
<proteinExistence type="predicted"/>
<gene>
    <name evidence="1" type="ordered locus">Bsel_2960</name>
</gene>
<reference evidence="1" key="1">
    <citation type="submission" date="2009-10" db="EMBL/GenBank/DDBJ databases">
        <title>Complete sequence of Bacillus selenitireducens MLS10.</title>
        <authorList>
            <consortium name="US DOE Joint Genome Institute"/>
            <person name="Lucas S."/>
            <person name="Copeland A."/>
            <person name="Lapidus A."/>
            <person name="Glavina del Rio T."/>
            <person name="Dalin E."/>
            <person name="Tice H."/>
            <person name="Bruce D."/>
            <person name="Goodwin L."/>
            <person name="Pitluck S."/>
            <person name="Sims D."/>
            <person name="Brettin T."/>
            <person name="Detter J.C."/>
            <person name="Han C."/>
            <person name="Larimer F."/>
            <person name="Land M."/>
            <person name="Hauser L."/>
            <person name="Kyrpides N."/>
            <person name="Ovchinnikova G."/>
            <person name="Stolz J."/>
        </authorList>
    </citation>
    <scope>NUCLEOTIDE SEQUENCE [LARGE SCALE GENOMIC DNA]</scope>
    <source>
        <strain evidence="1">MLS10</strain>
    </source>
</reference>
<dbReference type="KEGG" id="bse:Bsel_2960"/>
<dbReference type="RefSeq" id="WP_013173856.1">
    <property type="nucleotide sequence ID" value="NC_014219.1"/>
</dbReference>
<dbReference type="eggNOG" id="ENOG5032VHF">
    <property type="taxonomic scope" value="Bacteria"/>
</dbReference>
<dbReference type="AlphaFoldDB" id="D6XZU4"/>
<protein>
    <submittedName>
        <fullName evidence="1">Uncharacterized protein</fullName>
    </submittedName>
</protein>
<dbReference type="EMBL" id="CP001791">
    <property type="protein sequence ID" value="ADI00446.1"/>
    <property type="molecule type" value="Genomic_DNA"/>
</dbReference>
<sequence>MENYDIEEALRLGIDEAYVEEAVEEADKVLEQFLALERNEQNSFLRLMRTPEQIFKKAENKEDPDVTWEMKEIETIDYETDFSFGIMSSLSARTISHTGTLTLLGITWTRYKIDGRYRYSNFSASTHLWTNAYVDRNYNPTVTHTKQREEGEITQGVYYGEGKFSYKIGVIGTGWGATIGDVTIRVRGNHNGKQGGDLHYKSLLKTSVINS</sequence>
<evidence type="ECO:0000313" key="1">
    <source>
        <dbReference type="EMBL" id="ADI00446.1"/>
    </source>
</evidence>
<evidence type="ECO:0000313" key="2">
    <source>
        <dbReference type="Proteomes" id="UP000000271"/>
    </source>
</evidence>
<dbReference type="OrthoDB" id="2943481at2"/>
<dbReference type="HOGENOM" id="CLU_097814_0_0_9"/>